<feature type="transmembrane region" description="Helical" evidence="1">
    <location>
        <begin position="421"/>
        <end position="443"/>
    </location>
</feature>
<dbReference type="PANTHER" id="PTHR31325">
    <property type="entry name" value="OS01G0798800 PROTEIN-RELATED"/>
    <property type="match status" value="1"/>
</dbReference>
<dbReference type="EMBL" id="PKMF04000254">
    <property type="protein sequence ID" value="KAK7840817.1"/>
    <property type="molecule type" value="Genomic_DNA"/>
</dbReference>
<feature type="transmembrane region" description="Helical" evidence="1">
    <location>
        <begin position="221"/>
        <end position="243"/>
    </location>
</feature>
<comment type="caution">
    <text evidence="3">The sequence shown here is derived from an EMBL/GenBank/DDBJ whole genome shotgun (WGS) entry which is preliminary data.</text>
</comment>
<evidence type="ECO:0000313" key="4">
    <source>
        <dbReference type="Proteomes" id="UP000237347"/>
    </source>
</evidence>
<dbReference type="Pfam" id="PF13968">
    <property type="entry name" value="DUF4220"/>
    <property type="match status" value="2"/>
</dbReference>
<keyword evidence="4" id="KW-1185">Reference proteome</keyword>
<proteinExistence type="predicted"/>
<feature type="domain" description="DUF4220" evidence="2">
    <location>
        <begin position="51"/>
        <end position="179"/>
    </location>
</feature>
<keyword evidence="1" id="KW-1133">Transmembrane helix</keyword>
<dbReference type="InterPro" id="IPR007658">
    <property type="entry name" value="DUF594"/>
</dbReference>
<keyword evidence="1" id="KW-0812">Transmembrane</keyword>
<reference evidence="3 4" key="1">
    <citation type="journal article" date="2018" name="Sci. Data">
        <title>The draft genome sequence of cork oak.</title>
        <authorList>
            <person name="Ramos A.M."/>
            <person name="Usie A."/>
            <person name="Barbosa P."/>
            <person name="Barros P.M."/>
            <person name="Capote T."/>
            <person name="Chaves I."/>
            <person name="Simoes F."/>
            <person name="Abreu I."/>
            <person name="Carrasquinho I."/>
            <person name="Faro C."/>
            <person name="Guimaraes J.B."/>
            <person name="Mendonca D."/>
            <person name="Nobrega F."/>
            <person name="Rodrigues L."/>
            <person name="Saibo N.J.M."/>
            <person name="Varela M.C."/>
            <person name="Egas C."/>
            <person name="Matos J."/>
            <person name="Miguel C.M."/>
            <person name="Oliveira M.M."/>
            <person name="Ricardo C.P."/>
            <person name="Goncalves S."/>
        </authorList>
    </citation>
    <scope>NUCLEOTIDE SEQUENCE [LARGE SCALE GENOMIC DNA]</scope>
    <source>
        <strain evidence="4">cv. HL8</strain>
    </source>
</reference>
<organism evidence="3 4">
    <name type="scientific">Quercus suber</name>
    <name type="common">Cork oak</name>
    <dbReference type="NCBI Taxonomy" id="58331"/>
    <lineage>
        <taxon>Eukaryota</taxon>
        <taxon>Viridiplantae</taxon>
        <taxon>Streptophyta</taxon>
        <taxon>Embryophyta</taxon>
        <taxon>Tracheophyta</taxon>
        <taxon>Spermatophyta</taxon>
        <taxon>Magnoliopsida</taxon>
        <taxon>eudicotyledons</taxon>
        <taxon>Gunneridae</taxon>
        <taxon>Pentapetalae</taxon>
        <taxon>rosids</taxon>
        <taxon>fabids</taxon>
        <taxon>Fagales</taxon>
        <taxon>Fagaceae</taxon>
        <taxon>Quercus</taxon>
    </lineage>
</organism>
<dbReference type="InterPro" id="IPR025315">
    <property type="entry name" value="DUF4220"/>
</dbReference>
<feature type="domain" description="DUF4220" evidence="2">
    <location>
        <begin position="181"/>
        <end position="283"/>
    </location>
</feature>
<keyword evidence="1" id="KW-0472">Membrane</keyword>
<dbReference type="AlphaFoldDB" id="A0AAW0KNT1"/>
<dbReference type="Proteomes" id="UP000237347">
    <property type="component" value="Unassembled WGS sequence"/>
</dbReference>
<accession>A0AAW0KNT1</accession>
<dbReference type="Pfam" id="PF04578">
    <property type="entry name" value="DUF594"/>
    <property type="match status" value="1"/>
</dbReference>
<feature type="transmembrane region" description="Helical" evidence="1">
    <location>
        <begin position="190"/>
        <end position="209"/>
    </location>
</feature>
<feature type="transmembrane region" description="Helical" evidence="1">
    <location>
        <begin position="12"/>
        <end position="34"/>
    </location>
</feature>
<evidence type="ECO:0000259" key="2">
    <source>
        <dbReference type="Pfam" id="PF13968"/>
    </source>
</evidence>
<evidence type="ECO:0000313" key="3">
    <source>
        <dbReference type="EMBL" id="KAK7840817.1"/>
    </source>
</evidence>
<evidence type="ECO:0000256" key="1">
    <source>
        <dbReference type="SAM" id="Phobius"/>
    </source>
</evidence>
<protein>
    <recommendedName>
        <fullName evidence="2">DUF4220 domain-containing protein</fullName>
    </recommendedName>
</protein>
<feature type="transmembrane region" description="Helical" evidence="1">
    <location>
        <begin position="144"/>
        <end position="163"/>
    </location>
</feature>
<name>A0AAW0KNT1_QUESU</name>
<feature type="transmembrane region" description="Helical" evidence="1">
    <location>
        <begin position="46"/>
        <end position="68"/>
    </location>
</feature>
<sequence length="555" mass="63601">MQIIPPSVSKLWSLLEIPVLILFSLGLQSILIFTGNMRKNSASKKLSTLLWLTYLSAEWAVTVSLSVLSNNAGNSVNHSVNPDLVITAFWAPFLLLHLGGPDTITAYSLEDNELWRRHALTLVTQVATTVYVVLRSWTSTPLNFLAIPIFVAGIIKSGDRIWVLRYASSEHFRESMTHPSYRMSKKSPSIVLRCINFLSISFVSMAFLITEKHDYSRVYVIITYVLLTGAIILELYALILQLCSDWTMLWLSKRNLLHKGILSFLLTKKKRWCNTMQQYNIISISLQDIPAKRSFIRKVSSFLWKCIQKVLCIHGLWRSIGTVHLKQVILDQLQHKLESAMHDGKKLCAYRGDWVFQNAKSLDNIGRGDRDTIKGAIEVEFDESILLWHIATNLCFYSNDQEQDLDDCKDYRDTSQLLSNYMLYILVFCPLMLLNGVGHIRFYDTRAEAIEFFYNFNEDNAGRTLGCKEEIACKKLLNLLLPNAHKLAHSLQCIENKWEFICHVWVEMLGYAASHCQWNQHAQQLTQGGELLTHVWLLMAHLGITEQFKFQAGKG</sequence>
<gene>
    <name evidence="3" type="ORF">CFP56_016241</name>
</gene>